<dbReference type="EMBL" id="MHNW01000002">
    <property type="protein sequence ID" value="OGZ54737.1"/>
    <property type="molecule type" value="Genomic_DNA"/>
</dbReference>
<gene>
    <name evidence="3" type="ORF">A3B25_01615</name>
</gene>
<sequence length="273" mass="28611">MESLSKRARIGVVLVIGFILALSGYFFYMMWNSSGRPQPTGAQTATADSHVSFEIKGGDENQKLVVTWKDIGSGEQALNIYKSQAGTGNWSLWRSVPIPKGSQATGVAEVGAGHDSLNGSSFYAQGVSYGGGGGGGSGDQNIIWTSPPTTPSSTDGTGGQNQNPPEPPGGTSTTAPSGPLIPSFQVSNSDTWIEITWQNLPTSTTSLVISRAGTPGGPWTTFFTEPNPVLDGPYTIKVVIDTPNTPLYYELTAYNGSALVGIYGPVYLSAIHQ</sequence>
<name>A0A1G2GWZ9_9BACT</name>
<dbReference type="InterPro" id="IPR013783">
    <property type="entry name" value="Ig-like_fold"/>
</dbReference>
<keyword evidence="2" id="KW-1133">Transmembrane helix</keyword>
<evidence type="ECO:0000256" key="2">
    <source>
        <dbReference type="SAM" id="Phobius"/>
    </source>
</evidence>
<protein>
    <submittedName>
        <fullName evidence="3">Uncharacterized protein</fullName>
    </submittedName>
</protein>
<feature type="compositionally biased region" description="Low complexity" evidence="1">
    <location>
        <begin position="145"/>
        <end position="163"/>
    </location>
</feature>
<organism evidence="3 4">
    <name type="scientific">Candidatus Ryanbacteria bacterium RIFCSPLOWO2_01_FULL_48_26</name>
    <dbReference type="NCBI Taxonomy" id="1802126"/>
    <lineage>
        <taxon>Bacteria</taxon>
        <taxon>Candidatus Ryaniibacteriota</taxon>
    </lineage>
</organism>
<dbReference type="Gene3D" id="2.60.40.10">
    <property type="entry name" value="Immunoglobulins"/>
    <property type="match status" value="1"/>
</dbReference>
<evidence type="ECO:0000313" key="3">
    <source>
        <dbReference type="EMBL" id="OGZ54737.1"/>
    </source>
</evidence>
<comment type="caution">
    <text evidence="3">The sequence shown here is derived from an EMBL/GenBank/DDBJ whole genome shotgun (WGS) entry which is preliminary data.</text>
</comment>
<dbReference type="STRING" id="1802126.A3B25_01615"/>
<dbReference type="Proteomes" id="UP000179106">
    <property type="component" value="Unassembled WGS sequence"/>
</dbReference>
<keyword evidence="2" id="KW-0812">Transmembrane</keyword>
<feature type="transmembrane region" description="Helical" evidence="2">
    <location>
        <begin position="12"/>
        <end position="31"/>
    </location>
</feature>
<accession>A0A1G2GWZ9</accession>
<proteinExistence type="predicted"/>
<evidence type="ECO:0000313" key="4">
    <source>
        <dbReference type="Proteomes" id="UP000179106"/>
    </source>
</evidence>
<reference evidence="3 4" key="1">
    <citation type="journal article" date="2016" name="Nat. Commun.">
        <title>Thousands of microbial genomes shed light on interconnected biogeochemical processes in an aquifer system.</title>
        <authorList>
            <person name="Anantharaman K."/>
            <person name="Brown C.T."/>
            <person name="Hug L.A."/>
            <person name="Sharon I."/>
            <person name="Castelle C.J."/>
            <person name="Probst A.J."/>
            <person name="Thomas B.C."/>
            <person name="Singh A."/>
            <person name="Wilkins M.J."/>
            <person name="Karaoz U."/>
            <person name="Brodie E.L."/>
            <person name="Williams K.H."/>
            <person name="Hubbard S.S."/>
            <person name="Banfield J.F."/>
        </authorList>
    </citation>
    <scope>NUCLEOTIDE SEQUENCE [LARGE SCALE GENOMIC DNA]</scope>
</reference>
<feature type="region of interest" description="Disordered" evidence="1">
    <location>
        <begin position="134"/>
        <end position="181"/>
    </location>
</feature>
<evidence type="ECO:0000256" key="1">
    <source>
        <dbReference type="SAM" id="MobiDB-lite"/>
    </source>
</evidence>
<keyword evidence="2" id="KW-0472">Membrane</keyword>
<dbReference type="AlphaFoldDB" id="A0A1G2GWZ9"/>